<dbReference type="GO" id="GO:0030246">
    <property type="term" value="F:carbohydrate binding"/>
    <property type="evidence" value="ECO:0007669"/>
    <property type="project" value="InterPro"/>
</dbReference>
<evidence type="ECO:0000313" key="7">
    <source>
        <dbReference type="Proteomes" id="UP000626844"/>
    </source>
</evidence>
<dbReference type="InterPro" id="IPR007324">
    <property type="entry name" value="Sugar-bd_dom_put"/>
</dbReference>
<accession>A0A926NPL6</accession>
<dbReference type="Gene3D" id="3.40.50.1360">
    <property type="match status" value="1"/>
</dbReference>
<comment type="caution">
    <text evidence="6">The sequence shown here is derived from an EMBL/GenBank/DDBJ whole genome shotgun (WGS) entry which is preliminary data.</text>
</comment>
<dbReference type="Proteomes" id="UP000626844">
    <property type="component" value="Unassembled WGS sequence"/>
</dbReference>
<comment type="similarity">
    <text evidence="1">Belongs to the SorC transcriptional regulatory family.</text>
</comment>
<evidence type="ECO:0000256" key="2">
    <source>
        <dbReference type="ARBA" id="ARBA00023015"/>
    </source>
</evidence>
<proteinExistence type="inferred from homology"/>
<organism evidence="6 7">
    <name type="scientific">Metabacillus arenae</name>
    <dbReference type="NCBI Taxonomy" id="2771434"/>
    <lineage>
        <taxon>Bacteria</taxon>
        <taxon>Bacillati</taxon>
        <taxon>Bacillota</taxon>
        <taxon>Bacilli</taxon>
        <taxon>Bacillales</taxon>
        <taxon>Bacillaceae</taxon>
        <taxon>Metabacillus</taxon>
    </lineage>
</organism>
<evidence type="ECO:0000256" key="1">
    <source>
        <dbReference type="ARBA" id="ARBA00010466"/>
    </source>
</evidence>
<dbReference type="InterPro" id="IPR037171">
    <property type="entry name" value="NagB/RpiA_transferase-like"/>
</dbReference>
<evidence type="ECO:0000256" key="4">
    <source>
        <dbReference type="ARBA" id="ARBA00023163"/>
    </source>
</evidence>
<evidence type="ECO:0000259" key="5">
    <source>
        <dbReference type="Pfam" id="PF04198"/>
    </source>
</evidence>
<dbReference type="GO" id="GO:0003677">
    <property type="term" value="F:DNA binding"/>
    <property type="evidence" value="ECO:0007669"/>
    <property type="project" value="UniProtKB-KW"/>
</dbReference>
<reference evidence="6" key="1">
    <citation type="submission" date="2020-09" db="EMBL/GenBank/DDBJ databases">
        <title>A novel bacterium of genus Bacillus, isolated from South China Sea.</title>
        <authorList>
            <person name="Huang H."/>
            <person name="Mo K."/>
            <person name="Hu Y."/>
        </authorList>
    </citation>
    <scope>NUCLEOTIDE SEQUENCE</scope>
    <source>
        <strain evidence="6">IB182487</strain>
    </source>
</reference>
<sequence>MLNKEEKRQLVKVSNLYYIDGWTQTQISKKIGASRPIISKQLNMAKEAGIVEVFIKDECVHTVELEQQLEKKYGLEEVVVAPTIGLTPEMVKRTVAQAGAHYISKNLKNVKYLGISWGTTIAELVKEYSSEQRKDIKIIPLEGGIGRQRIEIHANQLAYELAQKMDSTCSYLYAPAIVESEELKDRLMEMSDIKIVLEEGKNVDMAVIGIGNPLKESTLKKIGYLQNGDLDDLCAMGAVGDIGFRFFDKSGVPIRHPLNNKVIGLSLNQLKKIKKVIAVADGIHKLESIIGALRGNYVNVLIIDEQTASMILKQS</sequence>
<dbReference type="Gene3D" id="1.10.10.60">
    <property type="entry name" value="Homeodomain-like"/>
    <property type="match status" value="1"/>
</dbReference>
<protein>
    <submittedName>
        <fullName evidence="6">Sugar-binding transcriptional regulator</fullName>
    </submittedName>
</protein>
<keyword evidence="2" id="KW-0805">Transcription regulation</keyword>
<feature type="domain" description="Sugar-binding" evidence="5">
    <location>
        <begin position="59"/>
        <end position="313"/>
    </location>
</feature>
<dbReference type="Pfam" id="PF04198">
    <property type="entry name" value="Sugar-bind"/>
    <property type="match status" value="1"/>
</dbReference>
<dbReference type="SUPFAM" id="SSF100950">
    <property type="entry name" value="NagB/RpiA/CoA transferase-like"/>
    <property type="match status" value="1"/>
</dbReference>
<dbReference type="PANTHER" id="PTHR34294">
    <property type="entry name" value="TRANSCRIPTIONAL REGULATOR-RELATED"/>
    <property type="match status" value="1"/>
</dbReference>
<evidence type="ECO:0000256" key="3">
    <source>
        <dbReference type="ARBA" id="ARBA00023125"/>
    </source>
</evidence>
<keyword evidence="3" id="KW-0238">DNA-binding</keyword>
<dbReference type="RefSeq" id="WP_191159345.1">
    <property type="nucleotide sequence ID" value="NZ_JACXAI010000021.1"/>
</dbReference>
<name>A0A926NPL6_9BACI</name>
<dbReference type="PANTHER" id="PTHR34294:SF12">
    <property type="entry name" value="SUGAR-BINDING TRANSCRIPTIONAL REGULATOR"/>
    <property type="match status" value="1"/>
</dbReference>
<evidence type="ECO:0000313" key="6">
    <source>
        <dbReference type="EMBL" id="MBD1381747.1"/>
    </source>
</evidence>
<dbReference type="AlphaFoldDB" id="A0A926NPL6"/>
<dbReference type="EMBL" id="JACXAI010000021">
    <property type="protein sequence ID" value="MBD1381747.1"/>
    <property type="molecule type" value="Genomic_DNA"/>
</dbReference>
<keyword evidence="4" id="KW-0804">Transcription</keyword>
<keyword evidence="7" id="KW-1185">Reference proteome</keyword>
<dbReference type="InterPro" id="IPR051054">
    <property type="entry name" value="SorC_transcr_regulators"/>
</dbReference>
<gene>
    <name evidence="6" type="ORF">IC621_16055</name>
</gene>